<evidence type="ECO:0000256" key="4">
    <source>
        <dbReference type="ARBA" id="ARBA00023043"/>
    </source>
</evidence>
<dbReference type="Pfam" id="PF13637">
    <property type="entry name" value="Ank_4"/>
    <property type="match status" value="1"/>
</dbReference>
<sequence>LGTTALFHAVTLKSANATRCLLSAGAWITEGSCGETELHEAAANNQLEILKVFLEDKRITPEYINKKDKCGRTPAYRAAYCGFKDCLKLLIVNGADMGSITTTKDSVLDIIFSRVDQPVKFLKEILDCGITKDKEDKITLDFGILCRSGNDSQTSVVYNILNAAHQNENTELLEHPLVETFLRLKWKKVKWFFYLLIFMYTMFVLTLSVYVLLVMDNVRRFRTVTRIARYNLIILAGGLLTHG</sequence>
<evidence type="ECO:0000313" key="10">
    <source>
        <dbReference type="EMBL" id="KRT84841.1"/>
    </source>
</evidence>
<dbReference type="Proteomes" id="UP000051574">
    <property type="component" value="Unassembled WGS sequence"/>
</dbReference>
<organism evidence="10 11">
    <name type="scientific">Oryctes borbonicus</name>
    <dbReference type="NCBI Taxonomy" id="1629725"/>
    <lineage>
        <taxon>Eukaryota</taxon>
        <taxon>Metazoa</taxon>
        <taxon>Ecdysozoa</taxon>
        <taxon>Arthropoda</taxon>
        <taxon>Hexapoda</taxon>
        <taxon>Insecta</taxon>
        <taxon>Pterygota</taxon>
        <taxon>Neoptera</taxon>
        <taxon>Endopterygota</taxon>
        <taxon>Coleoptera</taxon>
        <taxon>Polyphaga</taxon>
        <taxon>Scarabaeiformia</taxon>
        <taxon>Scarabaeidae</taxon>
        <taxon>Dynastinae</taxon>
        <taxon>Oryctes</taxon>
    </lineage>
</organism>
<keyword evidence="5" id="KW-0406">Ion transport</keyword>
<keyword evidence="9" id="KW-0472">Membrane</keyword>
<dbReference type="PANTHER" id="PTHR47143:SF1">
    <property type="entry name" value="ION_TRANS DOMAIN-CONTAINING PROTEIN"/>
    <property type="match status" value="1"/>
</dbReference>
<dbReference type="OrthoDB" id="5402602at2759"/>
<dbReference type="EMBL" id="LJIG01002099">
    <property type="protein sequence ID" value="KRT84841.1"/>
    <property type="molecule type" value="Genomic_DNA"/>
</dbReference>
<dbReference type="GO" id="GO:1902495">
    <property type="term" value="C:transmembrane transporter complex"/>
    <property type="evidence" value="ECO:0007669"/>
    <property type="project" value="TreeGrafter"/>
</dbReference>
<dbReference type="AlphaFoldDB" id="A0A0T6BBZ8"/>
<dbReference type="InterPro" id="IPR052076">
    <property type="entry name" value="TRP_cation_channel"/>
</dbReference>
<keyword evidence="11" id="KW-1185">Reference proteome</keyword>
<dbReference type="Gene3D" id="1.25.40.20">
    <property type="entry name" value="Ankyrin repeat-containing domain"/>
    <property type="match status" value="1"/>
</dbReference>
<keyword evidence="9" id="KW-1133">Transmembrane helix</keyword>
<evidence type="ECO:0000313" key="11">
    <source>
        <dbReference type="Proteomes" id="UP000051574"/>
    </source>
</evidence>
<dbReference type="SMART" id="SM00248">
    <property type="entry name" value="ANK"/>
    <property type="match status" value="3"/>
</dbReference>
<protein>
    <submittedName>
        <fullName evidence="10">Ankyrin repeat-containing protein</fullName>
    </submittedName>
</protein>
<keyword evidence="2" id="KW-0716">Sensory transduction</keyword>
<evidence type="ECO:0000256" key="2">
    <source>
        <dbReference type="ARBA" id="ARBA00022606"/>
    </source>
</evidence>
<dbReference type="InterPro" id="IPR002110">
    <property type="entry name" value="Ankyrin_rpt"/>
</dbReference>
<evidence type="ECO:0000256" key="8">
    <source>
        <dbReference type="PROSITE-ProRule" id="PRU00023"/>
    </source>
</evidence>
<dbReference type="GO" id="GO:0034220">
    <property type="term" value="P:monoatomic ion transmembrane transport"/>
    <property type="evidence" value="ECO:0007669"/>
    <property type="project" value="UniProtKB-KW"/>
</dbReference>
<keyword evidence="1" id="KW-0813">Transport</keyword>
<feature type="repeat" description="ANK" evidence="8">
    <location>
        <begin position="70"/>
        <end position="102"/>
    </location>
</feature>
<keyword evidence="7" id="KW-0407">Ion channel</keyword>
<keyword evidence="9" id="KW-0812">Transmembrane</keyword>
<keyword evidence="3" id="KW-0677">Repeat</keyword>
<dbReference type="PROSITE" id="PS50088">
    <property type="entry name" value="ANK_REPEAT"/>
    <property type="match status" value="1"/>
</dbReference>
<feature type="non-terminal residue" evidence="10">
    <location>
        <position position="1"/>
    </location>
</feature>
<evidence type="ECO:0000256" key="7">
    <source>
        <dbReference type="ARBA" id="ARBA00023303"/>
    </source>
</evidence>
<feature type="transmembrane region" description="Helical" evidence="9">
    <location>
        <begin position="191"/>
        <end position="213"/>
    </location>
</feature>
<name>A0A0T6BBZ8_9SCAR</name>
<accession>A0A0T6BBZ8</accession>
<dbReference type="SUPFAM" id="SSF48403">
    <property type="entry name" value="Ankyrin repeat"/>
    <property type="match status" value="1"/>
</dbReference>
<dbReference type="InterPro" id="IPR036770">
    <property type="entry name" value="Ankyrin_rpt-contain_sf"/>
</dbReference>
<evidence type="ECO:0000256" key="1">
    <source>
        <dbReference type="ARBA" id="ARBA00022448"/>
    </source>
</evidence>
<comment type="caution">
    <text evidence="10">The sequence shown here is derived from an EMBL/GenBank/DDBJ whole genome shotgun (WGS) entry which is preliminary data.</text>
</comment>
<dbReference type="GO" id="GO:0022857">
    <property type="term" value="F:transmembrane transporter activity"/>
    <property type="evidence" value="ECO:0007669"/>
    <property type="project" value="TreeGrafter"/>
</dbReference>
<evidence type="ECO:0000256" key="3">
    <source>
        <dbReference type="ARBA" id="ARBA00022737"/>
    </source>
</evidence>
<reference evidence="10 11" key="1">
    <citation type="submission" date="2015-09" db="EMBL/GenBank/DDBJ databases">
        <title>Draft genome of the scarab beetle Oryctes borbonicus.</title>
        <authorList>
            <person name="Meyer J.M."/>
            <person name="Markov G.V."/>
            <person name="Baskaran P."/>
            <person name="Herrmann M."/>
            <person name="Sommer R.J."/>
            <person name="Roedelsperger C."/>
        </authorList>
    </citation>
    <scope>NUCLEOTIDE SEQUENCE [LARGE SCALE GENOMIC DNA]</scope>
    <source>
        <strain evidence="10">OB123</strain>
        <tissue evidence="10">Whole animal</tissue>
    </source>
</reference>
<gene>
    <name evidence="10" type="ORF">AMK59_2742</name>
</gene>
<evidence type="ECO:0000256" key="9">
    <source>
        <dbReference type="SAM" id="Phobius"/>
    </source>
</evidence>
<keyword evidence="4 8" id="KW-0040">ANK repeat</keyword>
<evidence type="ECO:0000256" key="6">
    <source>
        <dbReference type="ARBA" id="ARBA00023180"/>
    </source>
</evidence>
<feature type="non-terminal residue" evidence="10">
    <location>
        <position position="243"/>
    </location>
</feature>
<proteinExistence type="predicted"/>
<evidence type="ECO:0000256" key="5">
    <source>
        <dbReference type="ARBA" id="ARBA00023065"/>
    </source>
</evidence>
<keyword evidence="6" id="KW-0325">Glycoprotein</keyword>
<dbReference type="PANTHER" id="PTHR47143">
    <property type="entry name" value="TRANSIENT RECEPTOR POTENTIAL CATION CHANNEL PROTEIN PAINLESS"/>
    <property type="match status" value="1"/>
</dbReference>